<evidence type="ECO:0000313" key="2">
    <source>
        <dbReference type="Proteomes" id="UP000295164"/>
    </source>
</evidence>
<dbReference type="PANTHER" id="PTHR37833">
    <property type="entry name" value="LIPOPROTEIN-RELATED"/>
    <property type="match status" value="1"/>
</dbReference>
<dbReference type="AlphaFoldDB" id="A0A4R4E220"/>
<protein>
    <submittedName>
        <fullName evidence="1">DUF1573 domain-containing protein</fullName>
    </submittedName>
</protein>
<dbReference type="Pfam" id="PF07610">
    <property type="entry name" value="DUF1573"/>
    <property type="match status" value="1"/>
</dbReference>
<keyword evidence="2" id="KW-1185">Reference proteome</keyword>
<dbReference type="Gene3D" id="2.60.40.10">
    <property type="entry name" value="Immunoglobulins"/>
    <property type="match status" value="1"/>
</dbReference>
<organism evidence="1 2">
    <name type="scientific">Flaviaesturariibacter aridisoli</name>
    <dbReference type="NCBI Taxonomy" id="2545761"/>
    <lineage>
        <taxon>Bacteria</taxon>
        <taxon>Pseudomonadati</taxon>
        <taxon>Bacteroidota</taxon>
        <taxon>Chitinophagia</taxon>
        <taxon>Chitinophagales</taxon>
        <taxon>Chitinophagaceae</taxon>
        <taxon>Flaviaestuariibacter</taxon>
    </lineage>
</organism>
<dbReference type="PROSITE" id="PS51257">
    <property type="entry name" value="PROKAR_LIPOPROTEIN"/>
    <property type="match status" value="1"/>
</dbReference>
<accession>A0A4R4E220</accession>
<dbReference type="RefSeq" id="WP_131852637.1">
    <property type="nucleotide sequence ID" value="NZ_SKFH01000023.1"/>
</dbReference>
<dbReference type="OrthoDB" id="826619at2"/>
<dbReference type="PANTHER" id="PTHR37833:SF1">
    <property type="entry name" value="SIGNAL PEPTIDE PROTEIN"/>
    <property type="match status" value="1"/>
</dbReference>
<proteinExistence type="predicted"/>
<dbReference type="Proteomes" id="UP000295164">
    <property type="component" value="Unassembled WGS sequence"/>
</dbReference>
<evidence type="ECO:0000313" key="1">
    <source>
        <dbReference type="EMBL" id="TCZ69117.1"/>
    </source>
</evidence>
<gene>
    <name evidence="1" type="ORF">E0486_13160</name>
</gene>
<name>A0A4R4E220_9BACT</name>
<dbReference type="EMBL" id="SKFH01000023">
    <property type="protein sequence ID" value="TCZ69117.1"/>
    <property type="molecule type" value="Genomic_DNA"/>
</dbReference>
<reference evidence="1 2" key="1">
    <citation type="submission" date="2019-03" db="EMBL/GenBank/DDBJ databases">
        <authorList>
            <person name="Kim M.K.M."/>
        </authorList>
    </citation>
    <scope>NUCLEOTIDE SEQUENCE [LARGE SCALE GENOMIC DNA]</scope>
    <source>
        <strain evidence="1 2">17J68-15</strain>
    </source>
</reference>
<comment type="caution">
    <text evidence="1">The sequence shown here is derived from an EMBL/GenBank/DDBJ whole genome shotgun (WGS) entry which is preliminary data.</text>
</comment>
<sequence length="151" mass="16275">MKAFIPALAAVILLAACNGQDTQSGHNSDSARRAADTRVMTDSANFTTLQWLDSSTQDLHKVMEGAQVDVSWRFRNTGTKPLVIEKAQPGCGCTVAEKPEAPIPPGGEGRIRATFNSEGRVGTQHKNLIVQANTKPSTIHELYFNVEVAAQ</sequence>
<dbReference type="InterPro" id="IPR011467">
    <property type="entry name" value="DUF1573"/>
</dbReference>
<dbReference type="InterPro" id="IPR013783">
    <property type="entry name" value="Ig-like_fold"/>
</dbReference>